<dbReference type="PANTHER" id="PTHR43483:SF3">
    <property type="entry name" value="MEMBRANE TRANSPORTER PROTEIN HI_0806-RELATED"/>
    <property type="match status" value="1"/>
</dbReference>
<comment type="subcellular location">
    <subcellularLocation>
        <location evidence="5">Cell membrane</location>
        <topology evidence="5">Multi-pass membrane protein</topology>
    </subcellularLocation>
    <subcellularLocation>
        <location evidence="1">Membrane</location>
        <topology evidence="1">Multi-pass membrane protein</topology>
    </subcellularLocation>
</comment>
<comment type="similarity">
    <text evidence="5">Belongs to the 4-toluene sulfonate uptake permease (TSUP) (TC 2.A.102) family.</text>
</comment>
<organism evidence="6 7">
    <name type="scientific">Pelistega europaea</name>
    <dbReference type="NCBI Taxonomy" id="106147"/>
    <lineage>
        <taxon>Bacteria</taxon>
        <taxon>Pseudomonadati</taxon>
        <taxon>Pseudomonadota</taxon>
        <taxon>Betaproteobacteria</taxon>
        <taxon>Burkholderiales</taxon>
        <taxon>Alcaligenaceae</taxon>
        <taxon>Pelistega</taxon>
    </lineage>
</organism>
<name>A0A7Y4LA50_9BURK</name>
<feature type="transmembrane region" description="Helical" evidence="5">
    <location>
        <begin position="216"/>
        <end position="236"/>
    </location>
</feature>
<feature type="transmembrane region" description="Helical" evidence="5">
    <location>
        <begin position="79"/>
        <end position="103"/>
    </location>
</feature>
<feature type="transmembrane region" description="Helical" evidence="5">
    <location>
        <begin position="49"/>
        <end position="67"/>
    </location>
</feature>
<reference evidence="6 7" key="1">
    <citation type="submission" date="2020-05" db="EMBL/GenBank/DDBJ databases">
        <authorList>
            <person name="Niu N."/>
        </authorList>
    </citation>
    <scope>NUCLEOTIDE SEQUENCE [LARGE SCALE GENOMIC DNA]</scope>
    <source>
        <strain evidence="6 7">LMG10982</strain>
    </source>
</reference>
<dbReference type="RefSeq" id="WP_171587639.1">
    <property type="nucleotide sequence ID" value="NZ_JABGBO010000001.1"/>
</dbReference>
<feature type="transmembrane region" description="Helical" evidence="5">
    <location>
        <begin position="139"/>
        <end position="165"/>
    </location>
</feature>
<keyword evidence="3 5" id="KW-1133">Transmembrane helix</keyword>
<accession>A0A7Y4LA50</accession>
<dbReference type="EMBL" id="JABGBO010000001">
    <property type="protein sequence ID" value="NOL48652.1"/>
    <property type="molecule type" value="Genomic_DNA"/>
</dbReference>
<feature type="transmembrane region" description="Helical" evidence="5">
    <location>
        <begin position="248"/>
        <end position="264"/>
    </location>
</feature>
<feature type="transmembrane region" description="Helical" evidence="5">
    <location>
        <begin position="109"/>
        <end position="127"/>
    </location>
</feature>
<dbReference type="GO" id="GO:0005886">
    <property type="term" value="C:plasma membrane"/>
    <property type="evidence" value="ECO:0007669"/>
    <property type="project" value="UniProtKB-SubCell"/>
</dbReference>
<dbReference type="AlphaFoldDB" id="A0A7Y4LA50"/>
<dbReference type="InterPro" id="IPR002781">
    <property type="entry name" value="TM_pro_TauE-like"/>
</dbReference>
<proteinExistence type="inferred from homology"/>
<evidence type="ECO:0000256" key="1">
    <source>
        <dbReference type="ARBA" id="ARBA00004141"/>
    </source>
</evidence>
<evidence type="ECO:0000256" key="2">
    <source>
        <dbReference type="ARBA" id="ARBA00022692"/>
    </source>
</evidence>
<evidence type="ECO:0000313" key="7">
    <source>
        <dbReference type="Proteomes" id="UP000541421"/>
    </source>
</evidence>
<evidence type="ECO:0000256" key="4">
    <source>
        <dbReference type="ARBA" id="ARBA00023136"/>
    </source>
</evidence>
<dbReference type="Proteomes" id="UP000541421">
    <property type="component" value="Unassembled WGS sequence"/>
</dbReference>
<evidence type="ECO:0000256" key="5">
    <source>
        <dbReference type="RuleBase" id="RU363041"/>
    </source>
</evidence>
<keyword evidence="7" id="KW-1185">Reference proteome</keyword>
<dbReference type="PANTHER" id="PTHR43483">
    <property type="entry name" value="MEMBRANE TRANSPORTER PROTEIN HI_0806-RELATED"/>
    <property type="match status" value="1"/>
</dbReference>
<feature type="transmembrane region" description="Helical" evidence="5">
    <location>
        <begin position="7"/>
        <end position="37"/>
    </location>
</feature>
<sequence>MNLITVLSLLCLGCFSGFMAGLLGVGGGMIIVPFLTLLFTMQQLVVPEYVVHSAIATAMATIIFTSMSSMRAHHKRGGVIWSIVAQFTPGIILGGFLSGTVIFRWLDMAWLSLVFAVFVLYSSYNMMSNKKPKPSRQLPGWFGMVCVGVGIGLVSGLVGAGGGFLSVPFMVWSNVPLKKAVSTSAAIGFPIAVANSIAYIVGGWNLLGMRDGMIGYLYWPALLVLIAMSMIFAPIGAKYAHTLPVDKLKKIFACLLFFIALMMLRQSLQEFGFHLPI</sequence>
<keyword evidence="5" id="KW-1003">Cell membrane</keyword>
<keyword evidence="4 5" id="KW-0472">Membrane</keyword>
<evidence type="ECO:0000256" key="3">
    <source>
        <dbReference type="ARBA" id="ARBA00022989"/>
    </source>
</evidence>
<keyword evidence="2 5" id="KW-0812">Transmembrane</keyword>
<dbReference type="Pfam" id="PF01925">
    <property type="entry name" value="TauE"/>
    <property type="match status" value="1"/>
</dbReference>
<protein>
    <recommendedName>
        <fullName evidence="5">Probable membrane transporter protein</fullName>
    </recommendedName>
</protein>
<evidence type="ECO:0000313" key="6">
    <source>
        <dbReference type="EMBL" id="NOL48652.1"/>
    </source>
</evidence>
<feature type="transmembrane region" description="Helical" evidence="5">
    <location>
        <begin position="185"/>
        <end position="204"/>
    </location>
</feature>
<gene>
    <name evidence="6" type="ORF">HKX40_00665</name>
</gene>
<comment type="caution">
    <text evidence="6">The sequence shown here is derived from an EMBL/GenBank/DDBJ whole genome shotgun (WGS) entry which is preliminary data.</text>
</comment>